<reference evidence="1 2" key="1">
    <citation type="journal article" date="2018" name="Front. Plant Sci.">
        <title>Red Clover (Trifolium pratense) and Zigzag Clover (T. medium) - A Picture of Genomic Similarities and Differences.</title>
        <authorList>
            <person name="Dluhosova J."/>
            <person name="Istvanek J."/>
            <person name="Nedelnik J."/>
            <person name="Repkova J."/>
        </authorList>
    </citation>
    <scope>NUCLEOTIDE SEQUENCE [LARGE SCALE GENOMIC DNA]</scope>
    <source>
        <strain evidence="2">cv. 10/8</strain>
        <tissue evidence="1">Leaf</tissue>
    </source>
</reference>
<proteinExistence type="predicted"/>
<keyword evidence="2" id="KW-1185">Reference proteome</keyword>
<accession>A0A392R8L3</accession>
<evidence type="ECO:0000313" key="2">
    <source>
        <dbReference type="Proteomes" id="UP000265520"/>
    </source>
</evidence>
<evidence type="ECO:0000313" key="1">
    <source>
        <dbReference type="EMBL" id="MCI31895.1"/>
    </source>
</evidence>
<dbReference type="EMBL" id="LXQA010190975">
    <property type="protein sequence ID" value="MCI31895.1"/>
    <property type="molecule type" value="Genomic_DNA"/>
</dbReference>
<dbReference type="Proteomes" id="UP000265520">
    <property type="component" value="Unassembled WGS sequence"/>
</dbReference>
<organism evidence="1 2">
    <name type="scientific">Trifolium medium</name>
    <dbReference type="NCBI Taxonomy" id="97028"/>
    <lineage>
        <taxon>Eukaryota</taxon>
        <taxon>Viridiplantae</taxon>
        <taxon>Streptophyta</taxon>
        <taxon>Embryophyta</taxon>
        <taxon>Tracheophyta</taxon>
        <taxon>Spermatophyta</taxon>
        <taxon>Magnoliopsida</taxon>
        <taxon>eudicotyledons</taxon>
        <taxon>Gunneridae</taxon>
        <taxon>Pentapetalae</taxon>
        <taxon>rosids</taxon>
        <taxon>fabids</taxon>
        <taxon>Fabales</taxon>
        <taxon>Fabaceae</taxon>
        <taxon>Papilionoideae</taxon>
        <taxon>50 kb inversion clade</taxon>
        <taxon>NPAAA clade</taxon>
        <taxon>Hologalegina</taxon>
        <taxon>IRL clade</taxon>
        <taxon>Trifolieae</taxon>
        <taxon>Trifolium</taxon>
    </lineage>
</organism>
<name>A0A392R8L3_9FABA</name>
<dbReference type="AlphaFoldDB" id="A0A392R8L3"/>
<comment type="caution">
    <text evidence="1">The sequence shown here is derived from an EMBL/GenBank/DDBJ whole genome shotgun (WGS) entry which is preliminary data.</text>
</comment>
<sequence length="53" mass="5587">MLQAPATSPAKPDKIMALMSCFTAPTPIISDAVETNPSLAPKTAARSHCDLFE</sequence>
<protein>
    <submittedName>
        <fullName evidence="1">Uncharacterized protein</fullName>
    </submittedName>
</protein>